<dbReference type="FunFam" id="2.40.30.170:FF:000010">
    <property type="entry name" value="Efflux RND transporter periplasmic adaptor subunit"/>
    <property type="match status" value="1"/>
</dbReference>
<evidence type="ECO:0000256" key="2">
    <source>
        <dbReference type="SAM" id="Coils"/>
    </source>
</evidence>
<evidence type="ECO:0000259" key="5">
    <source>
        <dbReference type="Pfam" id="PF25954"/>
    </source>
</evidence>
<evidence type="ECO:0000256" key="1">
    <source>
        <dbReference type="ARBA" id="ARBA00009477"/>
    </source>
</evidence>
<keyword evidence="9" id="KW-1185">Reference proteome</keyword>
<comment type="similarity">
    <text evidence="1">Belongs to the membrane fusion protein (MFP) (TC 8.A.1) family.</text>
</comment>
<dbReference type="RefSeq" id="WP_155471336.1">
    <property type="nucleotide sequence ID" value="NZ_BMKG01000012.1"/>
</dbReference>
<dbReference type="SUPFAM" id="SSF111369">
    <property type="entry name" value="HlyD-like secretion proteins"/>
    <property type="match status" value="1"/>
</dbReference>
<dbReference type="GO" id="GO:0015562">
    <property type="term" value="F:efflux transmembrane transporter activity"/>
    <property type="evidence" value="ECO:0007669"/>
    <property type="project" value="TreeGrafter"/>
</dbReference>
<evidence type="ECO:0000259" key="4">
    <source>
        <dbReference type="Pfam" id="PF25917"/>
    </source>
</evidence>
<dbReference type="EMBL" id="BMKG01000012">
    <property type="protein sequence ID" value="GGC06089.1"/>
    <property type="molecule type" value="Genomic_DNA"/>
</dbReference>
<comment type="caution">
    <text evidence="7">The sequence shown here is derived from an EMBL/GenBank/DDBJ whole genome shotgun (WGS) entry which is preliminary data.</text>
</comment>
<feature type="domain" description="CusB-like beta-barrel" evidence="5">
    <location>
        <begin position="230"/>
        <end position="303"/>
    </location>
</feature>
<dbReference type="Gene3D" id="1.10.287.470">
    <property type="entry name" value="Helix hairpin bin"/>
    <property type="match status" value="1"/>
</dbReference>
<dbReference type="PANTHER" id="PTHR30469">
    <property type="entry name" value="MULTIDRUG RESISTANCE PROTEIN MDTA"/>
    <property type="match status" value="1"/>
</dbReference>
<reference evidence="6" key="4">
    <citation type="submission" date="2024-05" db="EMBL/GenBank/DDBJ databases">
        <authorList>
            <person name="Sun Q."/>
            <person name="Zhou Y."/>
        </authorList>
    </citation>
    <scope>NUCLEOTIDE SEQUENCE</scope>
    <source>
        <strain evidence="6">CGMCC 1.15931</strain>
    </source>
</reference>
<dbReference type="PANTHER" id="PTHR30469:SF15">
    <property type="entry name" value="HLYD FAMILY OF SECRETION PROTEINS"/>
    <property type="match status" value="1"/>
</dbReference>
<dbReference type="Gene3D" id="2.40.50.100">
    <property type="match status" value="1"/>
</dbReference>
<sequence length="404" mass="42152">MTLDPLPRPARRRWRLPAMTVLALALAGGAYTMLRPQAAPAAAAPKAEKPTVFELAATDVAAVAARPLAVQLPLSGSLMPVSQATVKSKVSGVVEESSLREGMAVAAGQVLARIDQADLRARMTQQQAMLDEAQARLSMARKNENNSRALLSQKYISQTAYDTNANAVDLAQASVKAASAQVELARIALADSTIRAPMGGIVSKRHVQAGEKVSPDMPVYTIVSLDELTLEAQVPTSDIPRIKVGQEVAFRVDGFAGRAFAGKVARINPTTEAGSRAMLVYVAVPNGDGALRGGMFAKGSIVTERTAALPQVPMTALRKAHGVETGPDVVYKVKDGKIVEQPVTLGLRNEDEGMAAVTAGLDQGEHVIVSRLDGVKPGASVKLPAANALTTAGGAKPAVKPPQG</sequence>
<feature type="coiled-coil region" evidence="2">
    <location>
        <begin position="116"/>
        <end position="143"/>
    </location>
</feature>
<dbReference type="Pfam" id="PF25876">
    <property type="entry name" value="HH_MFP_RND"/>
    <property type="match status" value="1"/>
</dbReference>
<evidence type="ECO:0000313" key="7">
    <source>
        <dbReference type="EMBL" id="MTV54032.1"/>
    </source>
</evidence>
<name>A0A6I3T0L2_9BURK</name>
<organism evidence="7 8">
    <name type="scientific">Pseudoduganella buxea</name>
    <dbReference type="NCBI Taxonomy" id="1949069"/>
    <lineage>
        <taxon>Bacteria</taxon>
        <taxon>Pseudomonadati</taxon>
        <taxon>Pseudomonadota</taxon>
        <taxon>Betaproteobacteria</taxon>
        <taxon>Burkholderiales</taxon>
        <taxon>Oxalobacteraceae</taxon>
        <taxon>Telluria group</taxon>
        <taxon>Pseudoduganella</taxon>
    </lineage>
</organism>
<reference evidence="9" key="2">
    <citation type="journal article" date="2019" name="Int. J. Syst. Evol. Microbiol.">
        <title>The Global Catalogue of Microorganisms (GCM) 10K type strain sequencing project: providing services to taxonomists for standard genome sequencing and annotation.</title>
        <authorList>
            <consortium name="The Broad Institute Genomics Platform"/>
            <consortium name="The Broad Institute Genome Sequencing Center for Infectious Disease"/>
            <person name="Wu L."/>
            <person name="Ma J."/>
        </authorList>
    </citation>
    <scope>NUCLEOTIDE SEQUENCE [LARGE SCALE GENOMIC DNA]</scope>
    <source>
        <strain evidence="9">CGMCC 1.15931</strain>
    </source>
</reference>
<accession>A0A6I3T0L2</accession>
<dbReference type="Pfam" id="PF25917">
    <property type="entry name" value="BSH_RND"/>
    <property type="match status" value="1"/>
</dbReference>
<feature type="domain" description="Multidrug resistance protein MdtA-like alpha-helical hairpin" evidence="3">
    <location>
        <begin position="124"/>
        <end position="190"/>
    </location>
</feature>
<dbReference type="InterPro" id="IPR006143">
    <property type="entry name" value="RND_pump_MFP"/>
</dbReference>
<dbReference type="InterPro" id="IPR058625">
    <property type="entry name" value="MdtA-like_BSH"/>
</dbReference>
<reference evidence="6" key="1">
    <citation type="journal article" date="2014" name="Int. J. Syst. Evol. Microbiol.">
        <title>Complete genome of a new Firmicutes species belonging to the dominant human colonic microbiota ('Ruminococcus bicirculans') reveals two chromosomes and a selective capacity to utilize plant glucans.</title>
        <authorList>
            <consortium name="NISC Comparative Sequencing Program"/>
            <person name="Wegmann U."/>
            <person name="Louis P."/>
            <person name="Goesmann A."/>
            <person name="Henrissat B."/>
            <person name="Duncan S.H."/>
            <person name="Flint H.J."/>
        </authorList>
    </citation>
    <scope>NUCLEOTIDE SEQUENCE</scope>
    <source>
        <strain evidence="6">CGMCC 1.15931</strain>
    </source>
</reference>
<dbReference type="EMBL" id="WNKZ01000041">
    <property type="protein sequence ID" value="MTV54032.1"/>
    <property type="molecule type" value="Genomic_DNA"/>
</dbReference>
<dbReference type="InterPro" id="IPR058624">
    <property type="entry name" value="MdtA-like_HH"/>
</dbReference>
<evidence type="ECO:0000313" key="6">
    <source>
        <dbReference type="EMBL" id="GGC06089.1"/>
    </source>
</evidence>
<dbReference type="Proteomes" id="UP000622638">
    <property type="component" value="Unassembled WGS sequence"/>
</dbReference>
<protein>
    <submittedName>
        <fullName evidence="7">Efflux RND transporter periplasmic adaptor subunit</fullName>
    </submittedName>
    <submittedName>
        <fullName evidence="6">Hemolysin D</fullName>
    </submittedName>
</protein>
<dbReference type="InterPro" id="IPR058792">
    <property type="entry name" value="Beta-barrel_RND_2"/>
</dbReference>
<evidence type="ECO:0000313" key="8">
    <source>
        <dbReference type="Proteomes" id="UP000430634"/>
    </source>
</evidence>
<proteinExistence type="inferred from homology"/>
<dbReference type="Pfam" id="PF25954">
    <property type="entry name" value="Beta-barrel_RND_2"/>
    <property type="match status" value="1"/>
</dbReference>
<evidence type="ECO:0000313" key="9">
    <source>
        <dbReference type="Proteomes" id="UP000622638"/>
    </source>
</evidence>
<keyword evidence="2" id="KW-0175">Coiled coil</keyword>
<gene>
    <name evidence="6" type="ORF">GCM10011572_29880</name>
    <name evidence="7" type="ORF">GM672_14970</name>
</gene>
<dbReference type="Gene3D" id="2.40.420.20">
    <property type="match status" value="1"/>
</dbReference>
<dbReference type="Proteomes" id="UP000430634">
    <property type="component" value="Unassembled WGS sequence"/>
</dbReference>
<feature type="domain" description="Multidrug resistance protein MdtA-like barrel-sandwich hybrid" evidence="4">
    <location>
        <begin position="83"/>
        <end position="215"/>
    </location>
</feature>
<dbReference type="OrthoDB" id="5502471at2"/>
<dbReference type="Gene3D" id="2.40.30.170">
    <property type="match status" value="1"/>
</dbReference>
<dbReference type="GO" id="GO:1990281">
    <property type="term" value="C:efflux pump complex"/>
    <property type="evidence" value="ECO:0007669"/>
    <property type="project" value="TreeGrafter"/>
</dbReference>
<evidence type="ECO:0000259" key="3">
    <source>
        <dbReference type="Pfam" id="PF25876"/>
    </source>
</evidence>
<dbReference type="AlphaFoldDB" id="A0A6I3T0L2"/>
<reference evidence="7 8" key="3">
    <citation type="submission" date="2019-11" db="EMBL/GenBank/DDBJ databases">
        <title>Type strains purchased from KCTC, JCM and DSMZ.</title>
        <authorList>
            <person name="Lu H."/>
        </authorList>
    </citation>
    <scope>NUCLEOTIDE SEQUENCE [LARGE SCALE GENOMIC DNA]</scope>
    <source>
        <strain evidence="7 8">KCTC 52429</strain>
    </source>
</reference>
<dbReference type="NCBIfam" id="TIGR01730">
    <property type="entry name" value="RND_mfp"/>
    <property type="match status" value="1"/>
</dbReference>